<proteinExistence type="predicted"/>
<evidence type="ECO:0000259" key="1">
    <source>
        <dbReference type="PROSITE" id="PS51201"/>
    </source>
</evidence>
<dbReference type="GO" id="GO:0006813">
    <property type="term" value="P:potassium ion transport"/>
    <property type="evidence" value="ECO:0007669"/>
    <property type="project" value="InterPro"/>
</dbReference>
<name>A0A7J3JS98_9CREN</name>
<dbReference type="InterPro" id="IPR036291">
    <property type="entry name" value="NAD(P)-bd_dom_sf"/>
</dbReference>
<dbReference type="Gene3D" id="3.30.70.1450">
    <property type="entry name" value="Regulator of K+ conductance, C-terminal domain"/>
    <property type="match status" value="1"/>
</dbReference>
<dbReference type="PROSITE" id="PS51202">
    <property type="entry name" value="RCK_C"/>
    <property type="match status" value="1"/>
</dbReference>
<protein>
    <submittedName>
        <fullName evidence="3">TrkA family potassium uptake protein</fullName>
    </submittedName>
</protein>
<dbReference type="EMBL" id="DTBZ01000131">
    <property type="protein sequence ID" value="HGQ18703.1"/>
    <property type="molecule type" value="Genomic_DNA"/>
</dbReference>
<accession>A0A7J3JS98</accession>
<dbReference type="AlphaFoldDB" id="A0A7J3JS98"/>
<dbReference type="PANTHER" id="PTHR43833">
    <property type="entry name" value="POTASSIUM CHANNEL PROTEIN 2-RELATED-RELATED"/>
    <property type="match status" value="1"/>
</dbReference>
<dbReference type="GO" id="GO:0008324">
    <property type="term" value="F:monoatomic cation transmembrane transporter activity"/>
    <property type="evidence" value="ECO:0007669"/>
    <property type="project" value="InterPro"/>
</dbReference>
<comment type="caution">
    <text evidence="3">The sequence shown here is derived from an EMBL/GenBank/DDBJ whole genome shotgun (WGS) entry which is preliminary data.</text>
</comment>
<dbReference type="InterPro" id="IPR036721">
    <property type="entry name" value="RCK_C_sf"/>
</dbReference>
<organism evidence="3">
    <name type="scientific">Ignisphaera aggregans</name>
    <dbReference type="NCBI Taxonomy" id="334771"/>
    <lineage>
        <taxon>Archaea</taxon>
        <taxon>Thermoproteota</taxon>
        <taxon>Thermoprotei</taxon>
        <taxon>Desulfurococcales</taxon>
        <taxon>Desulfurococcaceae</taxon>
        <taxon>Ignisphaera</taxon>
    </lineage>
</organism>
<dbReference type="Gene3D" id="3.40.50.720">
    <property type="entry name" value="NAD(P)-binding Rossmann-like Domain"/>
    <property type="match status" value="1"/>
</dbReference>
<evidence type="ECO:0000259" key="2">
    <source>
        <dbReference type="PROSITE" id="PS51202"/>
    </source>
</evidence>
<dbReference type="InterPro" id="IPR003148">
    <property type="entry name" value="RCK_N"/>
</dbReference>
<dbReference type="PROSITE" id="PS51201">
    <property type="entry name" value="RCK_N"/>
    <property type="match status" value="1"/>
</dbReference>
<gene>
    <name evidence="3" type="ORF">ENU30_07020</name>
</gene>
<evidence type="ECO:0000313" key="3">
    <source>
        <dbReference type="EMBL" id="HGQ18703.1"/>
    </source>
</evidence>
<dbReference type="Pfam" id="PF02254">
    <property type="entry name" value="TrkA_N"/>
    <property type="match status" value="1"/>
</dbReference>
<feature type="domain" description="RCK N-terminal" evidence="1">
    <location>
        <begin position="1"/>
        <end position="118"/>
    </location>
</feature>
<reference evidence="3" key="1">
    <citation type="journal article" date="2020" name="mSystems">
        <title>Genome- and Community-Level Interaction Insights into Carbon Utilization and Element Cycling Functions of Hydrothermarchaeota in Hydrothermal Sediment.</title>
        <authorList>
            <person name="Zhou Z."/>
            <person name="Liu Y."/>
            <person name="Xu W."/>
            <person name="Pan J."/>
            <person name="Luo Z.H."/>
            <person name="Li M."/>
        </authorList>
    </citation>
    <scope>NUCLEOTIDE SEQUENCE [LARGE SCALE GENOMIC DNA]</scope>
    <source>
        <strain evidence="3">SpSt-657</strain>
    </source>
</reference>
<dbReference type="SUPFAM" id="SSF51735">
    <property type="entry name" value="NAD(P)-binding Rossmann-fold domains"/>
    <property type="match status" value="1"/>
</dbReference>
<dbReference type="Pfam" id="PF02080">
    <property type="entry name" value="TrkA_C"/>
    <property type="match status" value="1"/>
</dbReference>
<dbReference type="InterPro" id="IPR006037">
    <property type="entry name" value="RCK_C"/>
</dbReference>
<sequence length="211" mass="23770">MRVLLIGFSKELTQFIVELVRAGTDVAVVDSDSNRVEGLRRELDIATFVGDLLDLDLYKEIGMPRTDVVIAAHTNDLINIVVCSYAKYLGVPRIIAVVNDNKVASILRELGLANEIIVKPSELSTILKERLYNMKEMEIAQNQLLILLDSSIHTKLVDKSIEELTEMGGQVIFIIDKENNVIYPNKEYKIQRADKIFILTSSQNIQRIIGL</sequence>
<feature type="domain" description="RCK C-terminal" evidence="2">
    <location>
        <begin position="129"/>
        <end position="211"/>
    </location>
</feature>
<dbReference type="InterPro" id="IPR050721">
    <property type="entry name" value="Trk_Ktr_HKT_K-transport"/>
</dbReference>